<reference evidence="1 2" key="1">
    <citation type="journal article" date="2019" name="Int. J. Syst. Evol. Microbiol.">
        <title>The Global Catalogue of Microorganisms (GCM) 10K type strain sequencing project: providing services to taxonomists for standard genome sequencing and annotation.</title>
        <authorList>
            <consortium name="The Broad Institute Genomics Platform"/>
            <consortium name="The Broad Institute Genome Sequencing Center for Infectious Disease"/>
            <person name="Wu L."/>
            <person name="Ma J."/>
        </authorList>
    </citation>
    <scope>NUCLEOTIDE SEQUENCE [LARGE SCALE GENOMIC DNA]</scope>
    <source>
        <strain evidence="1 2">CGMCC 1.12720</strain>
    </source>
</reference>
<name>A0ACB5PSV6_9BACT</name>
<evidence type="ECO:0000313" key="2">
    <source>
        <dbReference type="Proteomes" id="UP000605392"/>
    </source>
</evidence>
<accession>A0ACB5PSV6</accession>
<proteinExistence type="predicted"/>
<keyword evidence="2" id="KW-1185">Reference proteome</keyword>
<dbReference type="Proteomes" id="UP000605392">
    <property type="component" value="Unassembled WGS sequence"/>
</dbReference>
<protein>
    <submittedName>
        <fullName evidence="1">Uncharacterized protein</fullName>
    </submittedName>
</protein>
<comment type="caution">
    <text evidence="1">The sequence shown here is derived from an EMBL/GenBank/DDBJ whole genome shotgun (WGS) entry which is preliminary data.</text>
</comment>
<gene>
    <name evidence="1" type="ORF">GCM10011375_24390</name>
</gene>
<dbReference type="EMBL" id="BMFN01000002">
    <property type="protein sequence ID" value="GGF68496.1"/>
    <property type="molecule type" value="Genomic_DNA"/>
</dbReference>
<organism evidence="1 2">
    <name type="scientific">Hymenobacter qilianensis</name>
    <dbReference type="NCBI Taxonomy" id="1385715"/>
    <lineage>
        <taxon>Bacteria</taxon>
        <taxon>Pseudomonadati</taxon>
        <taxon>Bacteroidota</taxon>
        <taxon>Cytophagia</taxon>
        <taxon>Cytophagales</taxon>
        <taxon>Hymenobacteraceae</taxon>
        <taxon>Hymenobacter</taxon>
    </lineage>
</organism>
<sequence length="249" mass="27480">MDFRYRTDAFDELGGNNPSLLELYQSENASNFTGSYTGVSNVLYDRTVPNVLRTTGSLRLDGTFFSLADGVTPLPVELNSFTGNAENNAVRLTWATATELQNKGFDIEHRTDLSEWKKLGFVKGNGTSNQRHSYTYIDRAAAAGNNYYRLRQIDLDGKAVYSQPVTVQLGVVAFTLSPVPATDVLTLNGLGAGKHTTEIYNVRGQRVMSQEFSNEAATTLTVSMLPAGVYMVRVLSPDRSVRQARFIKQ</sequence>
<evidence type="ECO:0000313" key="1">
    <source>
        <dbReference type="EMBL" id="GGF68496.1"/>
    </source>
</evidence>